<dbReference type="InterPro" id="IPR006764">
    <property type="entry name" value="SAM_dep_MeTrfase_SAV2177_type"/>
</dbReference>
<reference evidence="1 2" key="1">
    <citation type="submission" date="2018-07" db="EMBL/GenBank/DDBJ databases">
        <title>Draft genome of the type strain Streptomyces armeniacus ATCC 15676.</title>
        <authorList>
            <person name="Labana P."/>
            <person name="Gosse J.T."/>
            <person name="Boddy C.N."/>
        </authorList>
    </citation>
    <scope>NUCLEOTIDE SEQUENCE [LARGE SCALE GENOMIC DNA]</scope>
    <source>
        <strain evidence="1 2">ATCC 15676</strain>
    </source>
</reference>
<dbReference type="Pfam" id="PF04672">
    <property type="entry name" value="Methyltransf_19"/>
    <property type="match status" value="1"/>
</dbReference>
<dbReference type="PIRSF" id="PIRSF017393">
    <property type="entry name" value="MTase_SAV2177"/>
    <property type="match status" value="1"/>
</dbReference>
<sequence length="275" mass="30466">MTGYSFRVENIDTTTPHSARMYDYFLGGKTHYGVDEEAAEAVISLWPNVRTCARVNRWFMRRGARWLAAEAGIRQFLDIGAGIPTEPNLHQVTQAIAPETRVAYADNDPIVLTYSEALLESTPEGRTVYLHADATDPESILSAPELREALDLNEPVALSLMALLHFITDEERPYELVEALVSALPSGSYLMLSHVTADLDPETWARLTETLKQSRRGMKEGQARSKEEVTRFFDGLELVDPGVVVAHRWRPGDDDSPAGVDDAAASLWAGVARKP</sequence>
<name>A0A345XI49_9ACTN</name>
<evidence type="ECO:0000313" key="2">
    <source>
        <dbReference type="Proteomes" id="UP000254425"/>
    </source>
</evidence>
<dbReference type="InterPro" id="IPR029063">
    <property type="entry name" value="SAM-dependent_MTases_sf"/>
</dbReference>
<dbReference type="GO" id="GO:0032259">
    <property type="term" value="P:methylation"/>
    <property type="evidence" value="ECO:0007669"/>
    <property type="project" value="UniProtKB-KW"/>
</dbReference>
<dbReference type="Proteomes" id="UP000254425">
    <property type="component" value="Chromosome"/>
</dbReference>
<evidence type="ECO:0000313" key="1">
    <source>
        <dbReference type="EMBL" id="AXK31315.1"/>
    </source>
</evidence>
<organism evidence="1 2">
    <name type="scientific">Streptomyces armeniacus</name>
    <dbReference type="NCBI Taxonomy" id="83291"/>
    <lineage>
        <taxon>Bacteria</taxon>
        <taxon>Bacillati</taxon>
        <taxon>Actinomycetota</taxon>
        <taxon>Actinomycetes</taxon>
        <taxon>Kitasatosporales</taxon>
        <taxon>Streptomycetaceae</taxon>
        <taxon>Streptomyces</taxon>
    </lineage>
</organism>
<dbReference type="AlphaFoldDB" id="A0A345XI49"/>
<gene>
    <name evidence="1" type="ORF">DVA86_00290</name>
</gene>
<dbReference type="KEGG" id="sarm:DVA86_00290"/>
<keyword evidence="1" id="KW-0808">Transferase</keyword>
<proteinExistence type="predicted"/>
<keyword evidence="2" id="KW-1185">Reference proteome</keyword>
<accession>A0A345XI49</accession>
<protein>
    <submittedName>
        <fullName evidence="1">SAM-dependent methyltransferase</fullName>
    </submittedName>
</protein>
<dbReference type="GO" id="GO:0008168">
    <property type="term" value="F:methyltransferase activity"/>
    <property type="evidence" value="ECO:0007669"/>
    <property type="project" value="UniProtKB-KW"/>
</dbReference>
<dbReference type="RefSeq" id="WP_208874713.1">
    <property type="nucleotide sequence ID" value="NZ_CP031320.1"/>
</dbReference>
<dbReference type="EMBL" id="CP031320">
    <property type="protein sequence ID" value="AXK31315.1"/>
    <property type="molecule type" value="Genomic_DNA"/>
</dbReference>
<dbReference type="SUPFAM" id="SSF53335">
    <property type="entry name" value="S-adenosyl-L-methionine-dependent methyltransferases"/>
    <property type="match status" value="1"/>
</dbReference>
<keyword evidence="1" id="KW-0489">Methyltransferase</keyword>
<dbReference type="Gene3D" id="3.40.50.150">
    <property type="entry name" value="Vaccinia Virus protein VP39"/>
    <property type="match status" value="1"/>
</dbReference>